<evidence type="ECO:0000313" key="4">
    <source>
        <dbReference type="Proteomes" id="UP000827549"/>
    </source>
</evidence>
<keyword evidence="4" id="KW-1185">Reference proteome</keyword>
<reference evidence="3" key="1">
    <citation type="submission" date="2023-10" db="EMBL/GenBank/DDBJ databases">
        <authorList>
            <person name="Noh H."/>
        </authorList>
    </citation>
    <scope>NUCLEOTIDE SEQUENCE</scope>
    <source>
        <strain evidence="3">DUCC4014</strain>
    </source>
</reference>
<gene>
    <name evidence="3" type="primary">SPAC1F5.03c_1</name>
    <name evidence="3" type="ORF">LOC62_07G008905</name>
</gene>
<dbReference type="InterPro" id="IPR036188">
    <property type="entry name" value="FAD/NAD-bd_sf"/>
</dbReference>
<dbReference type="Pfam" id="PF01266">
    <property type="entry name" value="DAO"/>
    <property type="match status" value="1"/>
</dbReference>
<dbReference type="EMBL" id="CP086720">
    <property type="protein sequence ID" value="WOO85406.1"/>
    <property type="molecule type" value="Genomic_DNA"/>
</dbReference>
<dbReference type="AlphaFoldDB" id="A0AAF1BL40"/>
<dbReference type="Gene3D" id="3.30.9.10">
    <property type="entry name" value="D-Amino Acid Oxidase, subunit A, domain 2"/>
    <property type="match status" value="2"/>
</dbReference>
<evidence type="ECO:0000256" key="1">
    <source>
        <dbReference type="SAM" id="MobiDB-lite"/>
    </source>
</evidence>
<feature type="compositionally biased region" description="Basic and acidic residues" evidence="1">
    <location>
        <begin position="260"/>
        <end position="269"/>
    </location>
</feature>
<dbReference type="SUPFAM" id="SSF51905">
    <property type="entry name" value="FAD/NAD(P)-binding domain"/>
    <property type="match status" value="1"/>
</dbReference>
<sequence length="431" mass="45701">MPADIVILGGGIIGVSTAYYLVSHPSKPSVTLIENTSIAAAASGKAAGFIAREAAWHYPATEGLARLSFKAFQELASKYNGTRDFGWRQFSAATGVLVGTKEDGKMSEYRNLPNSRALDGSERPAWTHGRRVDLSGKGEGNMGQVLPLEFTRRLHAEATLLGLKTIIGTPLARNAASQTIITDVGSYHYDKLIIAAGPWSAELCRTLAIPPVPVGTLPGHSVLIRPLMPPVYKGILPAEAILAGLGATSNDLGHGPGHSARVDHSKVDPTDPAAEPYGLTKNIEFYPRPDNTIYGAGENAIPAPRGLREIDNNRLPPTAADVPKLLDATLIARMLRASRVVSDSLDVEKGAELIKADFCYRPVCADKVPVIGRWAKDIYVSAGHGPWGITLAPGSGIVLSELVLADLAGTRAHLSADISGLDPHRFDGAKL</sequence>
<dbReference type="RefSeq" id="XP_062631432.1">
    <property type="nucleotide sequence ID" value="XM_062775448.1"/>
</dbReference>
<evidence type="ECO:0000259" key="2">
    <source>
        <dbReference type="Pfam" id="PF01266"/>
    </source>
</evidence>
<dbReference type="GeneID" id="87812069"/>
<name>A0AAF1BL40_9TREE</name>
<dbReference type="PANTHER" id="PTHR13847:SF150">
    <property type="entry name" value="OXIDOREDUCTASE TDA3-RELATED"/>
    <property type="match status" value="1"/>
</dbReference>
<dbReference type="Gene3D" id="3.50.50.60">
    <property type="entry name" value="FAD/NAD(P)-binding domain"/>
    <property type="match status" value="2"/>
</dbReference>
<protein>
    <submittedName>
        <fullName evidence="3">Oxidoreductasec</fullName>
    </submittedName>
</protein>
<dbReference type="Proteomes" id="UP000827549">
    <property type="component" value="Chromosome 7"/>
</dbReference>
<organism evidence="3 4">
    <name type="scientific">Vanrija pseudolonga</name>
    <dbReference type="NCBI Taxonomy" id="143232"/>
    <lineage>
        <taxon>Eukaryota</taxon>
        <taxon>Fungi</taxon>
        <taxon>Dikarya</taxon>
        <taxon>Basidiomycota</taxon>
        <taxon>Agaricomycotina</taxon>
        <taxon>Tremellomycetes</taxon>
        <taxon>Trichosporonales</taxon>
        <taxon>Trichosporonaceae</taxon>
        <taxon>Vanrija</taxon>
    </lineage>
</organism>
<evidence type="ECO:0000313" key="3">
    <source>
        <dbReference type="EMBL" id="WOO85406.1"/>
    </source>
</evidence>
<dbReference type="GO" id="GO:0005737">
    <property type="term" value="C:cytoplasm"/>
    <property type="evidence" value="ECO:0007669"/>
    <property type="project" value="TreeGrafter"/>
</dbReference>
<dbReference type="PANTHER" id="PTHR13847">
    <property type="entry name" value="SARCOSINE DEHYDROGENASE-RELATED"/>
    <property type="match status" value="1"/>
</dbReference>
<proteinExistence type="predicted"/>
<feature type="domain" description="FAD dependent oxidoreductase" evidence="2">
    <location>
        <begin position="4"/>
        <end position="402"/>
    </location>
</feature>
<accession>A0AAF1BL40</accession>
<feature type="region of interest" description="Disordered" evidence="1">
    <location>
        <begin position="252"/>
        <end position="273"/>
    </location>
</feature>
<dbReference type="InterPro" id="IPR006076">
    <property type="entry name" value="FAD-dep_OxRdtase"/>
</dbReference>